<dbReference type="Gene3D" id="1.20.1440.110">
    <property type="entry name" value="acylaminoacyl peptidase"/>
    <property type="match status" value="1"/>
</dbReference>
<name>A0ABP5K380_9ACTN</name>
<dbReference type="SUPFAM" id="SSF53474">
    <property type="entry name" value="alpha/beta-Hydrolases"/>
    <property type="match status" value="1"/>
</dbReference>
<evidence type="ECO:0000256" key="2">
    <source>
        <dbReference type="ARBA" id="ARBA00022801"/>
    </source>
</evidence>
<protein>
    <submittedName>
        <fullName evidence="4">Uncharacterized protein</fullName>
    </submittedName>
</protein>
<organism evidence="4 5">
    <name type="scientific">Kitasatospora saccharophila</name>
    <dbReference type="NCBI Taxonomy" id="407973"/>
    <lineage>
        <taxon>Bacteria</taxon>
        <taxon>Bacillati</taxon>
        <taxon>Actinomycetota</taxon>
        <taxon>Actinomycetes</taxon>
        <taxon>Kitasatosporales</taxon>
        <taxon>Streptomycetaceae</taxon>
        <taxon>Kitasatospora</taxon>
    </lineage>
</organism>
<evidence type="ECO:0000313" key="4">
    <source>
        <dbReference type="EMBL" id="GAA2125898.1"/>
    </source>
</evidence>
<evidence type="ECO:0000256" key="1">
    <source>
        <dbReference type="ARBA" id="ARBA00008645"/>
    </source>
</evidence>
<gene>
    <name evidence="4" type="ORF">GCM10009759_78090</name>
</gene>
<keyword evidence="5" id="KW-1185">Reference proteome</keyword>
<dbReference type="InterPro" id="IPR029058">
    <property type="entry name" value="AB_hydrolase_fold"/>
</dbReference>
<dbReference type="RefSeq" id="WP_344559399.1">
    <property type="nucleotide sequence ID" value="NZ_BAAANS010000114.1"/>
</dbReference>
<evidence type="ECO:0000256" key="3">
    <source>
        <dbReference type="SAM" id="MobiDB-lite"/>
    </source>
</evidence>
<reference evidence="5" key="1">
    <citation type="journal article" date="2019" name="Int. J. Syst. Evol. Microbiol.">
        <title>The Global Catalogue of Microorganisms (GCM) 10K type strain sequencing project: providing services to taxonomists for standard genome sequencing and annotation.</title>
        <authorList>
            <consortium name="The Broad Institute Genomics Platform"/>
            <consortium name="The Broad Institute Genome Sequencing Center for Infectious Disease"/>
            <person name="Wu L."/>
            <person name="Ma J."/>
        </authorList>
    </citation>
    <scope>NUCLEOTIDE SEQUENCE [LARGE SCALE GENOMIC DNA]</scope>
    <source>
        <strain evidence="5">JCM 14559</strain>
    </source>
</reference>
<dbReference type="InterPro" id="IPR050261">
    <property type="entry name" value="FrsA_esterase"/>
</dbReference>
<proteinExistence type="inferred from homology"/>
<sequence>MTDLSFLAAPGTAAGFIAETRPRAHGAGVDPYEYDRVTATVDSLLHWPDACRTAALAHRARAERAAARGRHRTAGQYHRLAARWFHLAALLPDPDRERAATVAAEADRSAGEALALLEPRARRISGEGYAGWLRLPVGRTRRHGTGVPLVVLVPGMDSSKEEFHHPADALLDRGLAVLAVDGPGQGVLATGPALGPDHRHALGRALSHALRAAPAGVTSGAAPAPTPDAALDRTPDAALAPTPDAALDPDRVAVLGLSLGGHLAADFAAHDPRVRAAALVSGPYRLDWDALVPFVTATLTQRCGGEAAARAFAARIDLAALAPRLRGLPLLLVEGGRDRIPGVTNADALAADLPHAELLHVPHGNHLLGNALPDWLPDTADWLADTLALIGTEESGDELLPPRG</sequence>
<comment type="similarity">
    <text evidence="1">Belongs to the AB hydrolase superfamily.</text>
</comment>
<dbReference type="Proteomes" id="UP001500897">
    <property type="component" value="Unassembled WGS sequence"/>
</dbReference>
<dbReference type="Gene3D" id="3.40.50.1820">
    <property type="entry name" value="alpha/beta hydrolase"/>
    <property type="match status" value="1"/>
</dbReference>
<dbReference type="PANTHER" id="PTHR22946:SF9">
    <property type="entry name" value="POLYKETIDE TRANSFERASE AF380"/>
    <property type="match status" value="1"/>
</dbReference>
<feature type="region of interest" description="Disordered" evidence="3">
    <location>
        <begin position="214"/>
        <end position="243"/>
    </location>
</feature>
<keyword evidence="2" id="KW-0378">Hydrolase</keyword>
<comment type="caution">
    <text evidence="4">The sequence shown here is derived from an EMBL/GenBank/DDBJ whole genome shotgun (WGS) entry which is preliminary data.</text>
</comment>
<dbReference type="EMBL" id="BAAANS010000114">
    <property type="protein sequence ID" value="GAA2125898.1"/>
    <property type="molecule type" value="Genomic_DNA"/>
</dbReference>
<dbReference type="PANTHER" id="PTHR22946">
    <property type="entry name" value="DIENELACTONE HYDROLASE DOMAIN-CONTAINING PROTEIN-RELATED"/>
    <property type="match status" value="1"/>
</dbReference>
<accession>A0ABP5K380</accession>
<evidence type="ECO:0000313" key="5">
    <source>
        <dbReference type="Proteomes" id="UP001500897"/>
    </source>
</evidence>